<evidence type="ECO:0000313" key="3">
    <source>
        <dbReference type="Proteomes" id="UP001596162"/>
    </source>
</evidence>
<dbReference type="Gene3D" id="2.130.10.10">
    <property type="entry name" value="YVTN repeat-like/Quinoprotein amine dehydrogenase"/>
    <property type="match status" value="1"/>
</dbReference>
<dbReference type="InterPro" id="IPR011048">
    <property type="entry name" value="Haem_d1_sf"/>
</dbReference>
<dbReference type="InterPro" id="IPR051200">
    <property type="entry name" value="Host-pathogen_enzymatic-act"/>
</dbReference>
<accession>A0ABW0C8W3</accession>
<dbReference type="InterPro" id="IPR031815">
    <property type="entry name" value="DUF5074"/>
</dbReference>
<organism evidence="2 3">
    <name type="scientific">Bizionia hallyeonensis</name>
    <dbReference type="NCBI Taxonomy" id="1123757"/>
    <lineage>
        <taxon>Bacteria</taxon>
        <taxon>Pseudomonadati</taxon>
        <taxon>Bacteroidota</taxon>
        <taxon>Flavobacteriia</taxon>
        <taxon>Flavobacteriales</taxon>
        <taxon>Flavobacteriaceae</taxon>
        <taxon>Bizionia</taxon>
    </lineage>
</organism>
<dbReference type="Proteomes" id="UP001596162">
    <property type="component" value="Unassembled WGS sequence"/>
</dbReference>
<feature type="signal peptide" evidence="1">
    <location>
        <begin position="1"/>
        <end position="22"/>
    </location>
</feature>
<dbReference type="SUPFAM" id="SSF51004">
    <property type="entry name" value="C-terminal (heme d1) domain of cytochrome cd1-nitrite reductase"/>
    <property type="match status" value="1"/>
</dbReference>
<evidence type="ECO:0000256" key="1">
    <source>
        <dbReference type="SAM" id="SignalP"/>
    </source>
</evidence>
<dbReference type="PANTHER" id="PTHR47197:SF3">
    <property type="entry name" value="DIHYDRO-HEME D1 DEHYDROGENASE"/>
    <property type="match status" value="1"/>
</dbReference>
<dbReference type="InterPro" id="IPR015943">
    <property type="entry name" value="WD40/YVTN_repeat-like_dom_sf"/>
</dbReference>
<proteinExistence type="predicted"/>
<gene>
    <name evidence="2" type="ORF">ACFPH8_10200</name>
</gene>
<dbReference type="EMBL" id="JBHSLA010000003">
    <property type="protein sequence ID" value="MFC5195700.1"/>
    <property type="molecule type" value="Genomic_DNA"/>
</dbReference>
<evidence type="ECO:0000313" key="2">
    <source>
        <dbReference type="EMBL" id="MFC5195700.1"/>
    </source>
</evidence>
<comment type="caution">
    <text evidence="2">The sequence shown here is derived from an EMBL/GenBank/DDBJ whole genome shotgun (WGS) entry which is preliminary data.</text>
</comment>
<sequence>MKRLLKLCTMLVAILLLQNCTSDDRDIIVDTPPPSGDYANGIFVLNEGGYTYSNASVSFIDNSGQVYNNIFYAVNQRALGDVAQSMAFHEDKAYIVVNNSNTIEVVNRYTFEHIVTVENDILTPRYMTFYEDKAYITNWGDPADTTDDYVAVLDTETNVVINTIPVAEGPDAIVNNNGTLYVAHYGGWGYGNTISVLDSNTETVTSSIQVADVPRNMMIHNNDLYVLCAGKGDYTGHETLGGLYKINMATNQVTNEIMFANGVHPGNLKINDDALFYTLNTEVYKMNLTNFSLPTTPLFNTNTQNMGVLYGFSIINENIYIADAKDYTSNGEVYMYNLQGEYQENYNVKLIPNGIYNNN</sequence>
<feature type="chain" id="PRO_5046517491" evidence="1">
    <location>
        <begin position="23"/>
        <end position="359"/>
    </location>
</feature>
<reference evidence="3" key="1">
    <citation type="journal article" date="2019" name="Int. J. Syst. Evol. Microbiol.">
        <title>The Global Catalogue of Microorganisms (GCM) 10K type strain sequencing project: providing services to taxonomists for standard genome sequencing and annotation.</title>
        <authorList>
            <consortium name="The Broad Institute Genomics Platform"/>
            <consortium name="The Broad Institute Genome Sequencing Center for Infectious Disease"/>
            <person name="Wu L."/>
            <person name="Ma J."/>
        </authorList>
    </citation>
    <scope>NUCLEOTIDE SEQUENCE [LARGE SCALE GENOMIC DNA]</scope>
    <source>
        <strain evidence="3">JCM 17978</strain>
    </source>
</reference>
<name>A0ABW0C8W3_9FLAO</name>
<dbReference type="PANTHER" id="PTHR47197">
    <property type="entry name" value="PROTEIN NIRF"/>
    <property type="match status" value="1"/>
</dbReference>
<dbReference type="Pfam" id="PF16819">
    <property type="entry name" value="DUF5074"/>
    <property type="match status" value="1"/>
</dbReference>
<keyword evidence="1" id="KW-0732">Signal</keyword>
<protein>
    <submittedName>
        <fullName evidence="2">YncE family protein</fullName>
    </submittedName>
</protein>
<dbReference type="RefSeq" id="WP_376860651.1">
    <property type="nucleotide sequence ID" value="NZ_JBHSLA010000003.1"/>
</dbReference>
<keyword evidence="3" id="KW-1185">Reference proteome</keyword>